<dbReference type="GO" id="GO:0046656">
    <property type="term" value="P:folic acid biosynthetic process"/>
    <property type="evidence" value="ECO:0007669"/>
    <property type="project" value="UniProtKB-KW"/>
</dbReference>
<comment type="catalytic activity">
    <reaction evidence="9">
        <text>4-amino-4-deoxychorismate = 4-aminobenzoate + pyruvate + H(+)</text>
        <dbReference type="Rhea" id="RHEA:16201"/>
        <dbReference type="ChEBI" id="CHEBI:15361"/>
        <dbReference type="ChEBI" id="CHEBI:15378"/>
        <dbReference type="ChEBI" id="CHEBI:17836"/>
        <dbReference type="ChEBI" id="CHEBI:58406"/>
        <dbReference type="EC" id="4.1.3.38"/>
    </reaction>
</comment>
<dbReference type="PANTHER" id="PTHR42743">
    <property type="entry name" value="AMINO-ACID AMINOTRANSFERASE"/>
    <property type="match status" value="1"/>
</dbReference>
<comment type="function">
    <text evidence="10">Involved in the biosynthesis of p-aminobenzoate (PABA), a precursor of tetrahydrofolate. Converts 4-amino-4-deoxychorismate into 4-aminobenzoate (PABA) and pyruvate.</text>
</comment>
<dbReference type="InterPro" id="IPR043131">
    <property type="entry name" value="BCAT-like_N"/>
</dbReference>
<name>A0A1S1HR00_PROST</name>
<dbReference type="RefSeq" id="WP_070927136.1">
    <property type="nucleotide sequence ID" value="NZ_VAUD01000001.1"/>
</dbReference>
<dbReference type="Pfam" id="PF01063">
    <property type="entry name" value="Aminotran_4"/>
    <property type="match status" value="1"/>
</dbReference>
<dbReference type="InterPro" id="IPR017824">
    <property type="entry name" value="Aminodeoxychorismate_lyase_IV"/>
</dbReference>
<accession>A0A1S1HR00</accession>
<evidence type="ECO:0000256" key="3">
    <source>
        <dbReference type="ARBA" id="ARBA00011738"/>
    </source>
</evidence>
<evidence type="ECO:0000256" key="10">
    <source>
        <dbReference type="ARBA" id="ARBA00054027"/>
    </source>
</evidence>
<dbReference type="GO" id="GO:0008153">
    <property type="term" value="P:4-aminobenzoate biosynthetic process"/>
    <property type="evidence" value="ECO:0007669"/>
    <property type="project" value="UniProtKB-UniRule"/>
</dbReference>
<dbReference type="FunFam" id="3.20.10.10:FF:000002">
    <property type="entry name" value="D-alanine aminotransferase"/>
    <property type="match status" value="1"/>
</dbReference>
<dbReference type="Proteomes" id="UP000179588">
    <property type="component" value="Unassembled WGS sequence"/>
</dbReference>
<comment type="pathway">
    <text evidence="7">Cofactor biosynthesis; tetrahydrofolate biosynthesis; 4-aminobenzoate from chorismate: step 2/2.</text>
</comment>
<keyword evidence="6 15" id="KW-0456">Lyase</keyword>
<gene>
    <name evidence="15" type="ORF">A3Q29_17180</name>
</gene>
<dbReference type="InterPro" id="IPR018300">
    <property type="entry name" value="Aminotrans_IV_CS"/>
</dbReference>
<dbReference type="SUPFAM" id="SSF56752">
    <property type="entry name" value="D-aminoacid aminotransferase-like PLP-dependent enzymes"/>
    <property type="match status" value="1"/>
</dbReference>
<dbReference type="GO" id="GO:0005829">
    <property type="term" value="C:cytosol"/>
    <property type="evidence" value="ECO:0007669"/>
    <property type="project" value="TreeGrafter"/>
</dbReference>
<comment type="subunit">
    <text evidence="3">Homodimer.</text>
</comment>
<proteinExistence type="inferred from homology"/>
<sequence length="276" mass="31117">MSYWVNGVACRQIDASDRAVQFGDGCFTTIHVFNHQPKNIDNHITRLVQDSARLQLPQPDWLQLKKHIQQICQQQANDEFVMKVIISRGTGGRGYSSVGFEQPTVIVSVSAFPQHYQTLQQTGANLILSKVPISKNPYLAGIKHLNRLEQVLIRQEIDAAQADEALVVDIDGVLIECCSANIFWRKGVQVFTPSLATSGVNGLMRQKIIALLSTSQYHLQEVERFPDVLGCCEEVLLCNTLMPILPVATINLGKDRSQWQYSSRELFEYLFLRCQI</sequence>
<evidence type="ECO:0000313" key="16">
    <source>
        <dbReference type="Proteomes" id="UP000179588"/>
    </source>
</evidence>
<keyword evidence="4 14" id="KW-0663">Pyridoxal phosphate</keyword>
<dbReference type="Gene3D" id="3.20.10.10">
    <property type="entry name" value="D-amino Acid Aminotransferase, subunit A, domain 2"/>
    <property type="match status" value="1"/>
</dbReference>
<evidence type="ECO:0000256" key="13">
    <source>
        <dbReference type="RuleBase" id="RU004106"/>
    </source>
</evidence>
<comment type="cofactor">
    <cofactor evidence="1 14">
        <name>pyridoxal 5'-phosphate</name>
        <dbReference type="ChEBI" id="CHEBI:597326"/>
    </cofactor>
</comment>
<evidence type="ECO:0000313" key="15">
    <source>
        <dbReference type="EMBL" id="OHT24518.1"/>
    </source>
</evidence>
<reference evidence="15 16" key="1">
    <citation type="submission" date="2016-03" db="EMBL/GenBank/DDBJ databases">
        <title>Genome sequence of Providencia stuartii strain, isolated from the salivary glands of larval Lucilia sericata.</title>
        <authorList>
            <person name="Yuan Y."/>
            <person name="Zhang Y."/>
            <person name="Fu S."/>
            <person name="Crippen T.L."/>
            <person name="Visi D."/>
            <person name="Benbow M.E."/>
            <person name="Allen M."/>
            <person name="Tomberlin J.K."/>
            <person name="Sze S.-H."/>
            <person name="Tarone A.M."/>
        </authorList>
    </citation>
    <scope>NUCLEOTIDE SEQUENCE [LARGE SCALE GENOMIC DNA]</scope>
    <source>
        <strain evidence="15 16">Crippen</strain>
    </source>
</reference>
<dbReference type="EMBL" id="LVIE01000113">
    <property type="protein sequence ID" value="OHT24518.1"/>
    <property type="molecule type" value="Genomic_DNA"/>
</dbReference>
<dbReference type="Gene3D" id="3.30.470.10">
    <property type="match status" value="1"/>
</dbReference>
<dbReference type="OrthoDB" id="9805628at2"/>
<keyword evidence="16" id="KW-1185">Reference proteome</keyword>
<evidence type="ECO:0000256" key="2">
    <source>
        <dbReference type="ARBA" id="ARBA00009320"/>
    </source>
</evidence>
<evidence type="ECO:0000256" key="4">
    <source>
        <dbReference type="ARBA" id="ARBA00022898"/>
    </source>
</evidence>
<dbReference type="InterPro" id="IPR001544">
    <property type="entry name" value="Aminotrans_IV"/>
</dbReference>
<evidence type="ECO:0000256" key="6">
    <source>
        <dbReference type="ARBA" id="ARBA00023239"/>
    </source>
</evidence>
<dbReference type="AlphaFoldDB" id="A0A1S1HR00"/>
<comment type="caution">
    <text evidence="15">The sequence shown here is derived from an EMBL/GenBank/DDBJ whole genome shotgun (WGS) entry which is preliminary data.</text>
</comment>
<dbReference type="EC" id="4.1.3.38" evidence="8 12"/>
<evidence type="ECO:0000256" key="14">
    <source>
        <dbReference type="RuleBase" id="RU004516"/>
    </source>
</evidence>
<dbReference type="NCBIfam" id="TIGR03461">
    <property type="entry name" value="pabC_Proteo"/>
    <property type="match status" value="1"/>
</dbReference>
<dbReference type="CDD" id="cd01559">
    <property type="entry name" value="ADCL_like"/>
    <property type="match status" value="1"/>
</dbReference>
<evidence type="ECO:0000256" key="12">
    <source>
        <dbReference type="NCBIfam" id="TIGR03461"/>
    </source>
</evidence>
<dbReference type="NCBIfam" id="NF004761">
    <property type="entry name" value="PRK06092.1"/>
    <property type="match status" value="1"/>
</dbReference>
<comment type="similarity">
    <text evidence="2 13">Belongs to the class-IV pyridoxal-phosphate-dependent aminotransferase family.</text>
</comment>
<dbReference type="InterPro" id="IPR050571">
    <property type="entry name" value="Class-IV_PLP-Dep_Aminotrnsfr"/>
</dbReference>
<dbReference type="InterPro" id="IPR036038">
    <property type="entry name" value="Aminotransferase-like"/>
</dbReference>
<evidence type="ECO:0000256" key="5">
    <source>
        <dbReference type="ARBA" id="ARBA00022909"/>
    </source>
</evidence>
<evidence type="ECO:0000256" key="7">
    <source>
        <dbReference type="ARBA" id="ARBA00035633"/>
    </source>
</evidence>
<evidence type="ECO:0000256" key="8">
    <source>
        <dbReference type="ARBA" id="ARBA00035676"/>
    </source>
</evidence>
<dbReference type="GO" id="GO:0030170">
    <property type="term" value="F:pyridoxal phosphate binding"/>
    <property type="evidence" value="ECO:0007669"/>
    <property type="project" value="InterPro"/>
</dbReference>
<dbReference type="GO" id="GO:0008696">
    <property type="term" value="F:4-amino-4-deoxychorismate lyase activity"/>
    <property type="evidence" value="ECO:0007669"/>
    <property type="project" value="UniProtKB-UniRule"/>
</dbReference>
<evidence type="ECO:0000256" key="1">
    <source>
        <dbReference type="ARBA" id="ARBA00001933"/>
    </source>
</evidence>
<evidence type="ECO:0000256" key="9">
    <source>
        <dbReference type="ARBA" id="ARBA00049529"/>
    </source>
</evidence>
<dbReference type="PANTHER" id="PTHR42743:SF2">
    <property type="entry name" value="AMINODEOXYCHORISMATE LYASE"/>
    <property type="match status" value="1"/>
</dbReference>
<keyword evidence="5" id="KW-0289">Folate biosynthesis</keyword>
<dbReference type="InterPro" id="IPR043132">
    <property type="entry name" value="BCAT-like_C"/>
</dbReference>
<dbReference type="PROSITE" id="PS00770">
    <property type="entry name" value="AA_TRANSFER_CLASS_4"/>
    <property type="match status" value="1"/>
</dbReference>
<evidence type="ECO:0000256" key="11">
    <source>
        <dbReference type="ARBA" id="ARBA00069174"/>
    </source>
</evidence>
<organism evidence="15 16">
    <name type="scientific">Providencia stuartii</name>
    <dbReference type="NCBI Taxonomy" id="588"/>
    <lineage>
        <taxon>Bacteria</taxon>
        <taxon>Pseudomonadati</taxon>
        <taxon>Pseudomonadota</taxon>
        <taxon>Gammaproteobacteria</taxon>
        <taxon>Enterobacterales</taxon>
        <taxon>Morganellaceae</taxon>
        <taxon>Providencia</taxon>
    </lineage>
</organism>
<protein>
    <recommendedName>
        <fullName evidence="11 12">Aminodeoxychorismate lyase</fullName>
        <ecNumber evidence="8 12">4.1.3.38</ecNumber>
    </recommendedName>
</protein>